<protein>
    <recommendedName>
        <fullName evidence="5">Sec-independent protein translocase protein TatC</fullName>
    </recommendedName>
</protein>
<evidence type="ECO:0000313" key="7">
    <source>
        <dbReference type="Proteomes" id="UP001519289"/>
    </source>
</evidence>
<dbReference type="InterPro" id="IPR002033">
    <property type="entry name" value="TatC"/>
</dbReference>
<proteinExistence type="inferred from homology"/>
<keyword evidence="5" id="KW-1003">Cell membrane</keyword>
<comment type="caution">
    <text evidence="6">The sequence shown here is derived from an EMBL/GenBank/DDBJ whole genome shotgun (WGS) entry which is preliminary data.</text>
</comment>
<evidence type="ECO:0000256" key="1">
    <source>
        <dbReference type="ARBA" id="ARBA00004141"/>
    </source>
</evidence>
<dbReference type="EMBL" id="JAGGLG010000003">
    <property type="protein sequence ID" value="MBP2017260.1"/>
    <property type="molecule type" value="Genomic_DNA"/>
</dbReference>
<feature type="transmembrane region" description="Helical" evidence="5">
    <location>
        <begin position="102"/>
        <end position="125"/>
    </location>
</feature>
<dbReference type="Pfam" id="PF00902">
    <property type="entry name" value="TatC"/>
    <property type="match status" value="1"/>
</dbReference>
<sequence>MQDREQTLVEHLAELRERIIKALIAVVVGVIVSVFISQPVFKYIMDQAKADGVQLIQYTFGDTFLTQFKLAIILGLVLAFPVVLYQIVAFILPALTPGEKRLLYIGLPFATALFLSGWAFGWFVVVPITKQFFQSMAQGVGVVEAITPSNYVSFILGICNPLGIAFELPLVVLILARLGLVTHHFLSRVRKYAFLAIMILAAVLSPPDVISMVIFLVPLYGLYEFSIFLARFAAPKEK</sequence>
<evidence type="ECO:0000256" key="4">
    <source>
        <dbReference type="ARBA" id="ARBA00023136"/>
    </source>
</evidence>
<keyword evidence="5" id="KW-0653">Protein transport</keyword>
<dbReference type="PANTHER" id="PTHR30371">
    <property type="entry name" value="SEC-INDEPENDENT PROTEIN TRANSLOCASE PROTEIN TATC"/>
    <property type="match status" value="1"/>
</dbReference>
<keyword evidence="3 5" id="KW-1133">Transmembrane helix</keyword>
<feature type="transmembrane region" description="Helical" evidence="5">
    <location>
        <begin position="20"/>
        <end position="41"/>
    </location>
</feature>
<dbReference type="PANTHER" id="PTHR30371:SF0">
    <property type="entry name" value="SEC-INDEPENDENT PROTEIN TRANSLOCASE PROTEIN TATC, CHLOROPLASTIC-RELATED"/>
    <property type="match status" value="1"/>
</dbReference>
<dbReference type="PRINTS" id="PR01840">
    <property type="entry name" value="TATCFAMILY"/>
</dbReference>
<dbReference type="HAMAP" id="MF_00902">
    <property type="entry name" value="TatC"/>
    <property type="match status" value="1"/>
</dbReference>
<dbReference type="RefSeq" id="WP_209465402.1">
    <property type="nucleotide sequence ID" value="NZ_JAGGLG010000003.1"/>
</dbReference>
<reference evidence="6 7" key="1">
    <citation type="submission" date="2021-03" db="EMBL/GenBank/DDBJ databases">
        <title>Genomic Encyclopedia of Type Strains, Phase IV (KMG-IV): sequencing the most valuable type-strain genomes for metagenomic binning, comparative biology and taxonomic classification.</title>
        <authorList>
            <person name="Goeker M."/>
        </authorList>
    </citation>
    <scope>NUCLEOTIDE SEQUENCE [LARGE SCALE GENOMIC DNA]</scope>
    <source>
        <strain evidence="6 7">DSM 27138</strain>
    </source>
</reference>
<keyword evidence="2 5" id="KW-0812">Transmembrane</keyword>
<dbReference type="NCBIfam" id="TIGR00945">
    <property type="entry name" value="tatC"/>
    <property type="match status" value="1"/>
</dbReference>
<comment type="subcellular location">
    <subcellularLocation>
        <location evidence="5">Cell membrane</location>
        <topology evidence="5">Multi-pass membrane protein</topology>
    </subcellularLocation>
    <subcellularLocation>
        <location evidence="1">Membrane</location>
        <topology evidence="1">Multi-pass membrane protein</topology>
    </subcellularLocation>
</comment>
<name>A0ABS4JP20_9FIRM</name>
<keyword evidence="5" id="KW-0813">Transport</keyword>
<feature type="transmembrane region" description="Helical" evidence="5">
    <location>
        <begin position="192"/>
        <end position="207"/>
    </location>
</feature>
<feature type="transmembrane region" description="Helical" evidence="5">
    <location>
        <begin position="151"/>
        <end position="180"/>
    </location>
</feature>
<feature type="transmembrane region" description="Helical" evidence="5">
    <location>
        <begin position="213"/>
        <end position="234"/>
    </location>
</feature>
<evidence type="ECO:0000256" key="5">
    <source>
        <dbReference type="HAMAP-Rule" id="MF_00902"/>
    </source>
</evidence>
<keyword evidence="7" id="KW-1185">Reference proteome</keyword>
<comment type="subunit">
    <text evidence="5">Forms a complex with TatA.</text>
</comment>
<gene>
    <name evidence="5" type="primary">tatC</name>
    <name evidence="6" type="ORF">J2Z79_000634</name>
</gene>
<dbReference type="PROSITE" id="PS01218">
    <property type="entry name" value="TATC"/>
    <property type="match status" value="1"/>
</dbReference>
<keyword evidence="5" id="KW-0811">Translocation</keyword>
<comment type="similarity">
    <text evidence="5">Belongs to the TatC family.</text>
</comment>
<evidence type="ECO:0000256" key="2">
    <source>
        <dbReference type="ARBA" id="ARBA00022692"/>
    </source>
</evidence>
<dbReference type="InterPro" id="IPR019820">
    <property type="entry name" value="Sec-indep_translocase_CS"/>
</dbReference>
<feature type="transmembrane region" description="Helical" evidence="5">
    <location>
        <begin position="70"/>
        <end position="95"/>
    </location>
</feature>
<organism evidence="6 7">
    <name type="scientific">Symbiobacterium terraclitae</name>
    <dbReference type="NCBI Taxonomy" id="557451"/>
    <lineage>
        <taxon>Bacteria</taxon>
        <taxon>Bacillati</taxon>
        <taxon>Bacillota</taxon>
        <taxon>Clostridia</taxon>
        <taxon>Eubacteriales</taxon>
        <taxon>Symbiobacteriaceae</taxon>
        <taxon>Symbiobacterium</taxon>
    </lineage>
</organism>
<accession>A0ABS4JP20</accession>
<comment type="function">
    <text evidence="5">Part of the twin-arginine translocation (Tat) system that transports large folded proteins containing a characteristic twin-arginine motif in their signal peptide across membranes.</text>
</comment>
<evidence type="ECO:0000256" key="3">
    <source>
        <dbReference type="ARBA" id="ARBA00022989"/>
    </source>
</evidence>
<evidence type="ECO:0000313" key="6">
    <source>
        <dbReference type="EMBL" id="MBP2017260.1"/>
    </source>
</evidence>
<keyword evidence="4 5" id="KW-0472">Membrane</keyword>
<dbReference type="Proteomes" id="UP001519289">
    <property type="component" value="Unassembled WGS sequence"/>
</dbReference>